<dbReference type="PANTHER" id="PTHR43414">
    <property type="entry name" value="MULTIDRUG RESISTANCE PROTEIN MDTG"/>
    <property type="match status" value="1"/>
</dbReference>
<evidence type="ECO:0000256" key="1">
    <source>
        <dbReference type="ARBA" id="ARBA00004651"/>
    </source>
</evidence>
<feature type="domain" description="Major facilitator superfamily (MFS) profile" evidence="8">
    <location>
        <begin position="1"/>
        <end position="190"/>
    </location>
</feature>
<dbReference type="SUPFAM" id="SSF103473">
    <property type="entry name" value="MFS general substrate transporter"/>
    <property type="match status" value="1"/>
</dbReference>
<evidence type="ECO:0000313" key="10">
    <source>
        <dbReference type="Proteomes" id="UP000076623"/>
    </source>
</evidence>
<dbReference type="Proteomes" id="UP000076623">
    <property type="component" value="Chromosome"/>
</dbReference>
<gene>
    <name evidence="9" type="ORF">ABE65_004565</name>
</gene>
<keyword evidence="2" id="KW-0813">Transport</keyword>
<organism evidence="9 10">
    <name type="scientific">Fictibacillus phosphorivorans</name>
    <dbReference type="NCBI Taxonomy" id="1221500"/>
    <lineage>
        <taxon>Bacteria</taxon>
        <taxon>Bacillati</taxon>
        <taxon>Bacillota</taxon>
        <taxon>Bacilli</taxon>
        <taxon>Bacillales</taxon>
        <taxon>Fictibacillaceae</taxon>
        <taxon>Fictibacillus</taxon>
    </lineage>
</organism>
<evidence type="ECO:0000256" key="5">
    <source>
        <dbReference type="ARBA" id="ARBA00022989"/>
    </source>
</evidence>
<dbReference type="Gene3D" id="1.20.1250.20">
    <property type="entry name" value="MFS general substrate transporter like domains"/>
    <property type="match status" value="1"/>
</dbReference>
<reference evidence="9 10" key="1">
    <citation type="submission" date="2016-04" db="EMBL/GenBank/DDBJ databases">
        <title>Complete genome sequence of Fictibacillus phosphorivorans G25-29, a strain toxic to nematodes.</title>
        <authorList>
            <person name="Zheng Z."/>
        </authorList>
    </citation>
    <scope>NUCLEOTIDE SEQUENCE [LARGE SCALE GENOMIC DNA]</scope>
    <source>
        <strain evidence="9 10">G25-29</strain>
    </source>
</reference>
<evidence type="ECO:0000256" key="6">
    <source>
        <dbReference type="ARBA" id="ARBA00023136"/>
    </source>
</evidence>
<evidence type="ECO:0000259" key="8">
    <source>
        <dbReference type="PROSITE" id="PS50850"/>
    </source>
</evidence>
<dbReference type="RefSeq" id="WP_066391816.1">
    <property type="nucleotide sequence ID" value="NZ_CP015378.1"/>
</dbReference>
<dbReference type="Pfam" id="PF07690">
    <property type="entry name" value="MFS_1"/>
    <property type="match status" value="1"/>
</dbReference>
<keyword evidence="4 7" id="KW-0812">Transmembrane</keyword>
<dbReference type="InterPro" id="IPR036259">
    <property type="entry name" value="MFS_trans_sf"/>
</dbReference>
<sequence length="190" mass="20844">MNYRTFVTAQSLLMTASSMVFPFYLLLIRNIGDSYSQFGLAYGLFALTGALVHPIIGRLSDQLGDRTFILVHTWGMAGIMLVIPIIETVTALYLVQIVMGILGAIQKTSEKTVLARQSNGGQAGKKIGSYHLWTSVWGAIAVMLTGYLIDFLTIGSLFYIASILYMISGFLILKSAAITLRVQQKKPVQL</sequence>
<dbReference type="KEGG" id="fpn:ABE65_004565"/>
<dbReference type="EMBL" id="CP015378">
    <property type="protein sequence ID" value="ANC76120.1"/>
    <property type="molecule type" value="Genomic_DNA"/>
</dbReference>
<keyword evidence="6 7" id="KW-0472">Membrane</keyword>
<name>A0A160IKU5_9BACL</name>
<accession>A0A160IKU5</accession>
<feature type="transmembrane region" description="Helical" evidence="7">
    <location>
        <begin position="155"/>
        <end position="173"/>
    </location>
</feature>
<dbReference type="InterPro" id="IPR011701">
    <property type="entry name" value="MFS"/>
</dbReference>
<evidence type="ECO:0000256" key="2">
    <source>
        <dbReference type="ARBA" id="ARBA00022448"/>
    </source>
</evidence>
<feature type="transmembrane region" description="Helical" evidence="7">
    <location>
        <begin position="12"/>
        <end position="32"/>
    </location>
</feature>
<keyword evidence="10" id="KW-1185">Reference proteome</keyword>
<evidence type="ECO:0000256" key="3">
    <source>
        <dbReference type="ARBA" id="ARBA00022475"/>
    </source>
</evidence>
<dbReference type="InterPro" id="IPR020846">
    <property type="entry name" value="MFS_dom"/>
</dbReference>
<dbReference type="GO" id="GO:0022857">
    <property type="term" value="F:transmembrane transporter activity"/>
    <property type="evidence" value="ECO:0007669"/>
    <property type="project" value="InterPro"/>
</dbReference>
<proteinExistence type="predicted"/>
<keyword evidence="5 7" id="KW-1133">Transmembrane helix</keyword>
<feature type="transmembrane region" description="Helical" evidence="7">
    <location>
        <begin position="38"/>
        <end position="56"/>
    </location>
</feature>
<dbReference type="PROSITE" id="PS50850">
    <property type="entry name" value="MFS"/>
    <property type="match status" value="1"/>
</dbReference>
<dbReference type="PANTHER" id="PTHR43414:SF6">
    <property type="entry name" value="MULTIDRUG RESISTANCE PROTEIN MDTG"/>
    <property type="match status" value="1"/>
</dbReference>
<dbReference type="STRING" id="1221500.ABE65_004565"/>
<dbReference type="AlphaFoldDB" id="A0A160IKU5"/>
<evidence type="ECO:0000256" key="7">
    <source>
        <dbReference type="SAM" id="Phobius"/>
    </source>
</evidence>
<evidence type="ECO:0000256" key="4">
    <source>
        <dbReference type="ARBA" id="ARBA00022692"/>
    </source>
</evidence>
<evidence type="ECO:0000313" key="9">
    <source>
        <dbReference type="EMBL" id="ANC76120.1"/>
    </source>
</evidence>
<comment type="subcellular location">
    <subcellularLocation>
        <location evidence="1">Cell membrane</location>
        <topology evidence="1">Multi-pass membrane protein</topology>
    </subcellularLocation>
</comment>
<keyword evidence="3" id="KW-1003">Cell membrane</keyword>
<dbReference type="GO" id="GO:0005886">
    <property type="term" value="C:plasma membrane"/>
    <property type="evidence" value="ECO:0007669"/>
    <property type="project" value="UniProtKB-SubCell"/>
</dbReference>
<feature type="transmembrane region" description="Helical" evidence="7">
    <location>
        <begin position="130"/>
        <end position="149"/>
    </location>
</feature>
<protein>
    <submittedName>
        <fullName evidence="9">MFS transporter</fullName>
    </submittedName>
</protein>